<accession>B8CHJ3</accession>
<evidence type="ECO:0000313" key="2">
    <source>
        <dbReference type="EMBL" id="ACJ27119.1"/>
    </source>
</evidence>
<dbReference type="AlphaFoldDB" id="B8CHJ3"/>
<dbReference type="eggNOG" id="ENOG5032Y9Z">
    <property type="taxonomic scope" value="Bacteria"/>
</dbReference>
<keyword evidence="1" id="KW-0812">Transmembrane</keyword>
<keyword evidence="3" id="KW-1185">Reference proteome</keyword>
<protein>
    <submittedName>
        <fullName evidence="2">Uncharacterized protein</fullName>
    </submittedName>
</protein>
<dbReference type="Proteomes" id="UP000000753">
    <property type="component" value="Chromosome"/>
</dbReference>
<keyword evidence="1" id="KW-1133">Transmembrane helix</keyword>
<feature type="transmembrane region" description="Helical" evidence="1">
    <location>
        <begin position="31"/>
        <end position="50"/>
    </location>
</feature>
<evidence type="ECO:0000313" key="3">
    <source>
        <dbReference type="Proteomes" id="UP000000753"/>
    </source>
</evidence>
<dbReference type="KEGG" id="swp:swp_0279"/>
<proteinExistence type="predicted"/>
<evidence type="ECO:0000256" key="1">
    <source>
        <dbReference type="SAM" id="Phobius"/>
    </source>
</evidence>
<reference evidence="2 3" key="1">
    <citation type="journal article" date="2008" name="PLoS ONE">
        <title>Environmental adaptation: genomic analysis of the piezotolerant and psychrotolerant deep-sea iron reducing bacterium Shewanella piezotolerans WP3.</title>
        <authorList>
            <person name="Wang F."/>
            <person name="Wang J."/>
            <person name="Jian H."/>
            <person name="Zhang B."/>
            <person name="Li S."/>
            <person name="Wang F."/>
            <person name="Zeng X."/>
            <person name="Gao L."/>
            <person name="Bartlett D.H."/>
            <person name="Yu J."/>
            <person name="Hu S."/>
            <person name="Xiao X."/>
        </authorList>
    </citation>
    <scope>NUCLEOTIDE SEQUENCE [LARGE SCALE GENOMIC DNA]</scope>
    <source>
        <strain evidence="3">WP3 / JCM 13877</strain>
    </source>
</reference>
<dbReference type="HOGENOM" id="CLU_183081_0_0_6"/>
<dbReference type="EMBL" id="CP000472">
    <property type="protein sequence ID" value="ACJ27119.1"/>
    <property type="molecule type" value="Genomic_DNA"/>
</dbReference>
<sequence>MIYLDLPWYNKAYNLLFTSIRIELMSQQGSAGNVIAAIASFFFPGLGQLVQGRIFAAIVFCIIAVVGYAMWWLIFPAIIGGIAHLWSIIDAAKFRAD</sequence>
<dbReference type="STRING" id="225849.swp_0279"/>
<name>B8CHJ3_SHEPW</name>
<organism evidence="2 3">
    <name type="scientific">Shewanella piezotolerans (strain WP3 / JCM 13877)</name>
    <dbReference type="NCBI Taxonomy" id="225849"/>
    <lineage>
        <taxon>Bacteria</taxon>
        <taxon>Pseudomonadati</taxon>
        <taxon>Pseudomonadota</taxon>
        <taxon>Gammaproteobacteria</taxon>
        <taxon>Alteromonadales</taxon>
        <taxon>Shewanellaceae</taxon>
        <taxon>Shewanella</taxon>
    </lineage>
</organism>
<feature type="transmembrane region" description="Helical" evidence="1">
    <location>
        <begin position="56"/>
        <end position="86"/>
    </location>
</feature>
<gene>
    <name evidence="2" type="ordered locus">swp_0279</name>
</gene>
<keyword evidence="1" id="KW-0472">Membrane</keyword>